<keyword evidence="4 14" id="KW-0812">Transmembrane</keyword>
<protein>
    <recommendedName>
        <fullName evidence="13">Glutamate receptor</fullName>
    </recommendedName>
</protein>
<dbReference type="Pfam" id="PF10613">
    <property type="entry name" value="Lig_chan-Glu_bd"/>
    <property type="match status" value="1"/>
</dbReference>
<feature type="transmembrane region" description="Helical" evidence="14">
    <location>
        <begin position="589"/>
        <end position="609"/>
    </location>
</feature>
<keyword evidence="17" id="KW-1185">Reference proteome</keyword>
<evidence type="ECO:0000256" key="8">
    <source>
        <dbReference type="ARBA" id="ARBA00023136"/>
    </source>
</evidence>
<dbReference type="EMBL" id="JARPOI010000018">
    <property type="protein sequence ID" value="KAJ9136085.1"/>
    <property type="molecule type" value="Genomic_DNA"/>
</dbReference>
<dbReference type="Gene3D" id="3.40.190.10">
    <property type="entry name" value="Periplasmic binding protein-like II"/>
    <property type="match status" value="2"/>
</dbReference>
<evidence type="ECO:0000256" key="6">
    <source>
        <dbReference type="ARBA" id="ARBA00022989"/>
    </source>
</evidence>
<dbReference type="Pfam" id="PF00060">
    <property type="entry name" value="Lig_chan"/>
    <property type="match status" value="1"/>
</dbReference>
<keyword evidence="10" id="KW-0325">Glycoprotein</keyword>
<dbReference type="Gene3D" id="1.10.287.70">
    <property type="match status" value="1"/>
</dbReference>
<evidence type="ECO:0000256" key="11">
    <source>
        <dbReference type="ARBA" id="ARBA00023286"/>
    </source>
</evidence>
<keyword evidence="9 13" id="KW-0675">Receptor</keyword>
<evidence type="ECO:0000256" key="3">
    <source>
        <dbReference type="ARBA" id="ARBA00022448"/>
    </source>
</evidence>
<evidence type="ECO:0000256" key="2">
    <source>
        <dbReference type="ARBA" id="ARBA00008685"/>
    </source>
</evidence>
<dbReference type="InterPro" id="IPR001828">
    <property type="entry name" value="ANF_lig-bd_rcpt"/>
</dbReference>
<evidence type="ECO:0000313" key="16">
    <source>
        <dbReference type="EMBL" id="KAJ9136085.1"/>
    </source>
</evidence>
<keyword evidence="11 13" id="KW-1071">Ligand-gated ion channel</keyword>
<sequence length="954" mass="108367">MAMVICFQVKDYRVPLSISSPKSVSKLWHIFLVLITSFFLFRPSEAEVINGNYKQVTNIAAILDLKSRIGKEEKTAIEIAVLNFNNGSKDHNISLYFQVHQRNPLHAAQAAENFIKEKGVKAILGMERWEEAALVADIGSQAQVPVLSFDAPAITPPLTPSRWPFLVRMVYNDSEQMRCIAELTRAYNWRRVVAIYEDNIYGGDSGELALLSQALQEVGSEIEHRLVLPPFALISDPKEAVKEELTKLQEIKSRVFIVLQTSFPLVTHLFREAKNMGLVGKDTVWILTDTVTSLLDSFNTSVIYSMEGALGIKSYYSDSSSAYKSFHARFRQIFRSKYPEEDNLEPGFYALRAYDSISTIIKAMEKMSSNSSSSPNEFLNNILSSNFSGLSGQIRFKAGELMHSPKLGIVNVVGKKYKEIDFWLPRYGFWESNEEGGGHQNGGGSLQLQGHVNWPGNLKRIPKGWAMPSNTKPMTIGVPGRTSFQRFVRVVNESENQYDGFCIELFHEVLKFLDYNLPYNFVPYNGTYDDLVNHVYNKTFDAIVGDVTILADRMDKVEFTQPYTESGLSMIVPVKSEESAWMFTKPFTWQMWVVTGAILIYTMFIVWFLEHQSNPDFRGPLKNQIGAAVLFTFSSLFFAHREKVYSNLTRVVLVVWLFVVLILNSSYTASLTSMLTIQRLRPNVTDIDWLRSKNLPIGCDEDSFVRDYLKKVLKFNNIKNVTSEYDYPSKFQGRQIYAAFLELPYQKVFLSHYCKEYVPNAPTYKFGGLGFVFQKGSPMTSDFSKAILRLSENGDLVKLENKWFAFSQKCSSSATDNETESLSLKSFWGLFVISGATSTICFLLFLVHLLNKYWRYQKANQEGNAKSSVWRKTVTVARYIYHGEIGIPGNSPSFSPSPNFHEWISPRWESSTPCDIPESLPASSSPHEIEAVNILNSSGVFRPPDDHQLRSMHK</sequence>
<dbReference type="PANTHER" id="PTHR18966">
    <property type="entry name" value="IONOTROPIC GLUTAMATE RECEPTOR"/>
    <property type="match status" value="1"/>
</dbReference>
<dbReference type="Gene3D" id="3.40.50.2300">
    <property type="match status" value="2"/>
</dbReference>
<keyword evidence="3 13" id="KW-0813">Transport</keyword>
<dbReference type="InterPro" id="IPR028082">
    <property type="entry name" value="Peripla_BP_I"/>
</dbReference>
<keyword evidence="6 14" id="KW-1133">Transmembrane helix</keyword>
<dbReference type="InterPro" id="IPR017103">
    <property type="entry name" value="Iontropic_Glu_rcpt_pln"/>
</dbReference>
<dbReference type="SUPFAM" id="SSF53822">
    <property type="entry name" value="Periplasmic binding protein-like I"/>
    <property type="match status" value="1"/>
</dbReference>
<comment type="caution">
    <text evidence="16">The sequence shown here is derived from an EMBL/GenBank/DDBJ whole genome shotgun (WGS) entry which is preliminary data.</text>
</comment>
<keyword evidence="12 13" id="KW-0407">Ion channel</keyword>
<evidence type="ECO:0000256" key="1">
    <source>
        <dbReference type="ARBA" id="ARBA00004141"/>
    </source>
</evidence>
<feature type="transmembrane region" description="Helical" evidence="14">
    <location>
        <begin position="651"/>
        <end position="671"/>
    </location>
</feature>
<dbReference type="CDD" id="cd13686">
    <property type="entry name" value="GluR_Plant"/>
    <property type="match status" value="1"/>
</dbReference>
<accession>A0ABQ9KIK9</accession>
<keyword evidence="5" id="KW-0732">Signal</keyword>
<evidence type="ECO:0000256" key="9">
    <source>
        <dbReference type="ARBA" id="ARBA00023170"/>
    </source>
</evidence>
<dbReference type="Pfam" id="PF01094">
    <property type="entry name" value="ANF_receptor"/>
    <property type="match status" value="1"/>
</dbReference>
<evidence type="ECO:0000259" key="15">
    <source>
        <dbReference type="SMART" id="SM00079"/>
    </source>
</evidence>
<evidence type="ECO:0000256" key="5">
    <source>
        <dbReference type="ARBA" id="ARBA00022729"/>
    </source>
</evidence>
<dbReference type="SMART" id="SM00079">
    <property type="entry name" value="PBPe"/>
    <property type="match status" value="1"/>
</dbReference>
<reference evidence="16 17" key="1">
    <citation type="journal article" date="2023" name="Plant Biotechnol. J.">
        <title>Chromosome-level wild Hevea brasiliensis genome provides new tools for genomic-assisted breeding and valuable loci to elevate rubber yield.</title>
        <authorList>
            <person name="Cheng H."/>
            <person name="Song X."/>
            <person name="Hu Y."/>
            <person name="Wu T."/>
            <person name="Yang Q."/>
            <person name="An Z."/>
            <person name="Feng S."/>
            <person name="Deng Z."/>
            <person name="Wu W."/>
            <person name="Zeng X."/>
            <person name="Tu M."/>
            <person name="Wang X."/>
            <person name="Huang H."/>
        </authorList>
    </citation>
    <scope>NUCLEOTIDE SEQUENCE [LARGE SCALE GENOMIC DNA]</scope>
    <source>
        <strain evidence="16">MT/VB/25A 57/8</strain>
    </source>
</reference>
<feature type="domain" description="Ionotropic glutamate receptor C-terminal" evidence="15">
    <location>
        <begin position="475"/>
        <end position="806"/>
    </location>
</feature>
<dbReference type="PIRSF" id="PIRSF037090">
    <property type="entry name" value="Iontro_Glu-like_rcpt_pln"/>
    <property type="match status" value="1"/>
</dbReference>
<evidence type="ECO:0000256" key="4">
    <source>
        <dbReference type="ARBA" id="ARBA00022692"/>
    </source>
</evidence>
<evidence type="ECO:0000256" key="12">
    <source>
        <dbReference type="ARBA" id="ARBA00023303"/>
    </source>
</evidence>
<dbReference type="InterPro" id="IPR015683">
    <property type="entry name" value="Ionotropic_Glu_rcpt"/>
</dbReference>
<comment type="subcellular location">
    <subcellularLocation>
        <location evidence="1">Membrane</location>
        <topology evidence="1">Multi-pass membrane protein</topology>
    </subcellularLocation>
</comment>
<dbReference type="Proteomes" id="UP001174677">
    <property type="component" value="Chromosome 18"/>
</dbReference>
<evidence type="ECO:0000256" key="14">
    <source>
        <dbReference type="SAM" id="Phobius"/>
    </source>
</evidence>
<dbReference type="InterPro" id="IPR044440">
    <property type="entry name" value="GABAb_receptor_plant_PBP1"/>
</dbReference>
<comment type="similarity">
    <text evidence="2 13">Belongs to the glutamate-gated ion channel (TC 1.A.10.1) family.</text>
</comment>
<evidence type="ECO:0000313" key="17">
    <source>
        <dbReference type="Proteomes" id="UP001174677"/>
    </source>
</evidence>
<keyword evidence="8 13" id="KW-0472">Membrane</keyword>
<feature type="transmembrane region" description="Helical" evidence="14">
    <location>
        <begin position="827"/>
        <end position="850"/>
    </location>
</feature>
<organism evidence="16 17">
    <name type="scientific">Hevea brasiliensis</name>
    <name type="common">Para rubber tree</name>
    <name type="synonym">Siphonia brasiliensis</name>
    <dbReference type="NCBI Taxonomy" id="3981"/>
    <lineage>
        <taxon>Eukaryota</taxon>
        <taxon>Viridiplantae</taxon>
        <taxon>Streptophyta</taxon>
        <taxon>Embryophyta</taxon>
        <taxon>Tracheophyta</taxon>
        <taxon>Spermatophyta</taxon>
        <taxon>Magnoliopsida</taxon>
        <taxon>eudicotyledons</taxon>
        <taxon>Gunneridae</taxon>
        <taxon>Pentapetalae</taxon>
        <taxon>rosids</taxon>
        <taxon>fabids</taxon>
        <taxon>Malpighiales</taxon>
        <taxon>Euphorbiaceae</taxon>
        <taxon>Crotonoideae</taxon>
        <taxon>Micrandreae</taxon>
        <taxon>Hevea</taxon>
    </lineage>
</organism>
<proteinExistence type="inferred from homology"/>
<evidence type="ECO:0000256" key="7">
    <source>
        <dbReference type="ARBA" id="ARBA00023065"/>
    </source>
</evidence>
<comment type="function">
    <text evidence="13">Glutamate-gated receptor that probably acts as non-selective cation channel.</text>
</comment>
<dbReference type="SUPFAM" id="SSF53850">
    <property type="entry name" value="Periplasmic binding protein-like II"/>
    <property type="match status" value="1"/>
</dbReference>
<dbReference type="InterPro" id="IPR019594">
    <property type="entry name" value="Glu/Gly-bd"/>
</dbReference>
<keyword evidence="7 13" id="KW-0406">Ion transport</keyword>
<evidence type="ECO:0000256" key="13">
    <source>
        <dbReference type="PIRNR" id="PIRNR037090"/>
    </source>
</evidence>
<dbReference type="InterPro" id="IPR001320">
    <property type="entry name" value="Iontro_rcpt_C"/>
</dbReference>
<dbReference type="CDD" id="cd19990">
    <property type="entry name" value="PBP1_GABAb_receptor_plant"/>
    <property type="match status" value="1"/>
</dbReference>
<name>A0ABQ9KIK9_HEVBR</name>
<gene>
    <name evidence="16" type="ORF">P3X46_033197</name>
</gene>
<evidence type="ECO:0000256" key="10">
    <source>
        <dbReference type="ARBA" id="ARBA00023180"/>
    </source>
</evidence>